<evidence type="ECO:0000313" key="5">
    <source>
        <dbReference type="EMBL" id="CAK7922345.1"/>
    </source>
</evidence>
<dbReference type="SMART" id="SM00320">
    <property type="entry name" value="WD40"/>
    <property type="match status" value="5"/>
</dbReference>
<dbReference type="PANTHER" id="PTHR14221:SF0">
    <property type="entry name" value="WD REPEAT-CONTAINING PROTEIN 44"/>
    <property type="match status" value="1"/>
</dbReference>
<sequence length="1015" mass="113491">MALLSTPSRHNIDQTSMTSPESNGGKSQFSNASSSSKKKSNGFFSKLLRRQSKDLSPSSSKGTSHSTPSSKLSSRGLSSKRSSIIEGKGASKSSKSSRRPSVDYSDHEDSSLYIYKDDDDDEDHDGKFGKLYSADHDDVISSDSSLIHSIASSSILNSSKADLTLYDSGDIDANIALTAEFTNDSTGDSPWGGLKYESLVQPRYMKTTRRKKHSPSTFRHLFLAQELNKDDSTETSAPDTETISIESHENKVIGGTTSSDDIEDTFNSTSDDPDGEVADDTPQTNSRRKRKTKSTKNEIYVMEFSRDGKYLATAGRDASIKIWKVISSPLAMLEYKRNEAEGGSEEGRSKRRMKRDGVFPHAPVFHSKPVRVFQGHTHNVLSLDWSKNNFLISGSMDRTVRLWHIDRPDCLQTFPHDDFVTSVKFHPTDDRFFLSGSLDNKLRLWSVLEQTVAYVNDLGDDVLITAVSFTPDGMNCLAGGFNGSLFTLETKGLHVKHRFEVKEKYFVNPFHNKNGNKITGIKVFENPNHHDLSNDEDDPLNKWNILVTTNDSKVRLVNSSSKKLVTRFKGLTNNSSSIVASMSDDSRYIISGSEDHWCYVWENNNTIINNRLKLALKDFLVEGKHQLTDLHNKHKKTNKMIHANGFLKKLNVQRFLDDDEYKYEYISNENHSYSSFHPHHSKVNCAIFAPRETSKLLELSDDILFDMVKRKKKYDTVSKNLNSEKGTPVGMSEDKNMKYGYIVVTTDQYGLIRVFRQDVAFEVRKKLLNYRKKCLRGKQSPEIDCNIVSDGIGGAHGKNPNLRLDLPHLNSVGRKLSMHRSLSPTHEGYTNLKNKLHSKMRGTNGSLNGSNPGTPTSGSTLTSLSNRPPLTDYVSSSAIINGRHTPQSQHTSMFSNHHVAVDLGSSPEKVDDNSTLDPVSLKSPASTKTLVNPRRTSNKSENASVLSAPEQPQPNKPSVPLIINTTTVGSDEGEHSELVHFQTPHNVIDGEEQWNNSIHDVSFARQKSRGRRRQT</sequence>
<name>A0ABP0ENT6_9ASCO</name>
<feature type="compositionally biased region" description="Low complexity" evidence="4">
    <location>
        <begin position="848"/>
        <end position="866"/>
    </location>
</feature>
<feature type="region of interest" description="Disordered" evidence="4">
    <location>
        <begin position="992"/>
        <end position="1015"/>
    </location>
</feature>
<evidence type="ECO:0008006" key="7">
    <source>
        <dbReference type="Google" id="ProtNLM"/>
    </source>
</evidence>
<dbReference type="PROSITE" id="PS50082">
    <property type="entry name" value="WD_REPEATS_2"/>
    <property type="match status" value="3"/>
</dbReference>
<evidence type="ECO:0000256" key="1">
    <source>
        <dbReference type="ARBA" id="ARBA00022574"/>
    </source>
</evidence>
<proteinExistence type="predicted"/>
<dbReference type="Pfam" id="PF00400">
    <property type="entry name" value="WD40"/>
    <property type="match status" value="4"/>
</dbReference>
<evidence type="ECO:0000256" key="4">
    <source>
        <dbReference type="SAM" id="MobiDB-lite"/>
    </source>
</evidence>
<feature type="repeat" description="WD" evidence="3">
    <location>
        <begin position="413"/>
        <end position="455"/>
    </location>
</feature>
<dbReference type="InterPro" id="IPR015943">
    <property type="entry name" value="WD40/YVTN_repeat-like_dom_sf"/>
</dbReference>
<gene>
    <name evidence="5" type="ORF">CAAN4_H25620</name>
</gene>
<feature type="compositionally biased region" description="Polar residues" evidence="4">
    <location>
        <begin position="255"/>
        <end position="270"/>
    </location>
</feature>
<dbReference type="Gene3D" id="2.130.10.10">
    <property type="entry name" value="YVTN repeat-like/Quinoprotein amine dehydrogenase"/>
    <property type="match status" value="1"/>
</dbReference>
<feature type="repeat" description="WD" evidence="3">
    <location>
        <begin position="373"/>
        <end position="413"/>
    </location>
</feature>
<keyword evidence="1 3" id="KW-0853">WD repeat</keyword>
<feature type="compositionally biased region" description="Low complexity" evidence="4">
    <location>
        <begin position="56"/>
        <end position="94"/>
    </location>
</feature>
<feature type="compositionally biased region" description="Polar residues" evidence="4">
    <location>
        <begin position="913"/>
        <end position="930"/>
    </location>
</feature>
<feature type="region of interest" description="Disordered" evidence="4">
    <location>
        <begin position="249"/>
        <end position="294"/>
    </location>
</feature>
<feature type="compositionally biased region" description="Low complexity" evidence="4">
    <location>
        <begin position="24"/>
        <end position="46"/>
    </location>
</feature>
<dbReference type="InterPro" id="IPR040324">
    <property type="entry name" value="WDR44/Dgr2"/>
</dbReference>
<feature type="region of interest" description="Disordered" evidence="4">
    <location>
        <begin position="1"/>
        <end position="129"/>
    </location>
</feature>
<feature type="region of interest" description="Disordered" evidence="4">
    <location>
        <begin position="903"/>
        <end position="958"/>
    </location>
</feature>
<organism evidence="5 6">
    <name type="scientific">[Candida] anglica</name>
    <dbReference type="NCBI Taxonomy" id="148631"/>
    <lineage>
        <taxon>Eukaryota</taxon>
        <taxon>Fungi</taxon>
        <taxon>Dikarya</taxon>
        <taxon>Ascomycota</taxon>
        <taxon>Saccharomycotina</taxon>
        <taxon>Pichiomycetes</taxon>
        <taxon>Debaryomycetaceae</taxon>
        <taxon>Kurtzmaniella</taxon>
    </lineage>
</organism>
<accession>A0ABP0ENT6</accession>
<dbReference type="InterPro" id="IPR001680">
    <property type="entry name" value="WD40_rpt"/>
</dbReference>
<feature type="compositionally biased region" description="Polar residues" evidence="4">
    <location>
        <begin position="1"/>
        <end position="22"/>
    </location>
</feature>
<dbReference type="InterPro" id="IPR020472">
    <property type="entry name" value="WD40_PAC1"/>
</dbReference>
<dbReference type="Proteomes" id="UP001497600">
    <property type="component" value="Chromosome H"/>
</dbReference>
<dbReference type="SUPFAM" id="SSF50978">
    <property type="entry name" value="WD40 repeat-like"/>
    <property type="match status" value="1"/>
</dbReference>
<evidence type="ECO:0000256" key="2">
    <source>
        <dbReference type="ARBA" id="ARBA00022737"/>
    </source>
</evidence>
<evidence type="ECO:0000313" key="6">
    <source>
        <dbReference type="Proteomes" id="UP001497600"/>
    </source>
</evidence>
<dbReference type="EMBL" id="OZ004260">
    <property type="protein sequence ID" value="CAK7922345.1"/>
    <property type="molecule type" value="Genomic_DNA"/>
</dbReference>
<feature type="region of interest" description="Disordered" evidence="4">
    <location>
        <begin position="838"/>
        <end position="870"/>
    </location>
</feature>
<protein>
    <recommendedName>
        <fullName evidence="7">WD40 repeat-like protein</fullName>
    </recommendedName>
</protein>
<evidence type="ECO:0000256" key="3">
    <source>
        <dbReference type="PROSITE-ProRule" id="PRU00221"/>
    </source>
</evidence>
<dbReference type="PANTHER" id="PTHR14221">
    <property type="entry name" value="WD REPEAT DOMAIN 44"/>
    <property type="match status" value="1"/>
</dbReference>
<feature type="compositionally biased region" description="Basic and acidic residues" evidence="4">
    <location>
        <begin position="100"/>
        <end position="110"/>
    </location>
</feature>
<dbReference type="InterPro" id="IPR036322">
    <property type="entry name" value="WD40_repeat_dom_sf"/>
</dbReference>
<keyword evidence="6" id="KW-1185">Reference proteome</keyword>
<dbReference type="PROSITE" id="PS50294">
    <property type="entry name" value="WD_REPEATS_REGION"/>
    <property type="match status" value="3"/>
</dbReference>
<dbReference type="PRINTS" id="PR00320">
    <property type="entry name" value="GPROTEINBRPT"/>
</dbReference>
<feature type="repeat" description="WD" evidence="3">
    <location>
        <begin position="292"/>
        <end position="325"/>
    </location>
</feature>
<keyword evidence="2" id="KW-0677">Repeat</keyword>
<reference evidence="5 6" key="1">
    <citation type="submission" date="2024-01" db="EMBL/GenBank/DDBJ databases">
        <authorList>
            <consortium name="Genoscope - CEA"/>
            <person name="William W."/>
        </authorList>
    </citation>
    <scope>NUCLEOTIDE SEQUENCE [LARGE SCALE GENOMIC DNA]</scope>
    <source>
        <strain evidence="5 6">29B2s-10</strain>
    </source>
</reference>
<feature type="compositionally biased region" description="Basic residues" evidence="4">
    <location>
        <begin position="1006"/>
        <end position="1015"/>
    </location>
</feature>